<dbReference type="GO" id="GO:0005886">
    <property type="term" value="C:plasma membrane"/>
    <property type="evidence" value="ECO:0007669"/>
    <property type="project" value="TreeGrafter"/>
</dbReference>
<dbReference type="Pfam" id="PF03717">
    <property type="entry name" value="PBP_dimer"/>
    <property type="match status" value="1"/>
</dbReference>
<feature type="domain" description="Penicillin-binding protein transpeptidase" evidence="5">
    <location>
        <begin position="259"/>
        <end position="557"/>
    </location>
</feature>
<dbReference type="EMBL" id="VJMG01000043">
    <property type="protein sequence ID" value="TRL37505.1"/>
    <property type="molecule type" value="Genomic_DNA"/>
</dbReference>
<comment type="subcellular location">
    <subcellularLocation>
        <location evidence="1">Membrane</location>
    </subcellularLocation>
</comment>
<dbReference type="Gene3D" id="3.40.710.10">
    <property type="entry name" value="DD-peptidase/beta-lactamase superfamily"/>
    <property type="match status" value="1"/>
</dbReference>
<feature type="transmembrane region" description="Helical" evidence="4">
    <location>
        <begin position="47"/>
        <end position="70"/>
    </location>
</feature>
<evidence type="ECO:0000259" key="6">
    <source>
        <dbReference type="Pfam" id="PF03717"/>
    </source>
</evidence>
<keyword evidence="8" id="KW-1185">Reference proteome</keyword>
<comment type="caution">
    <text evidence="7">The sequence shown here is derived from an EMBL/GenBank/DDBJ whole genome shotgun (WGS) entry which is preliminary data.</text>
</comment>
<keyword evidence="2" id="KW-0645">Protease</keyword>
<dbReference type="InterPro" id="IPR036138">
    <property type="entry name" value="PBP_dimer_sf"/>
</dbReference>
<keyword evidence="4" id="KW-0812">Transmembrane</keyword>
<organism evidence="7 8">
    <name type="scientific">Rhizobium straminoryzae</name>
    <dbReference type="NCBI Taxonomy" id="1387186"/>
    <lineage>
        <taxon>Bacteria</taxon>
        <taxon>Pseudomonadati</taxon>
        <taxon>Pseudomonadota</taxon>
        <taxon>Alphaproteobacteria</taxon>
        <taxon>Hyphomicrobiales</taxon>
        <taxon>Rhizobiaceae</taxon>
        <taxon>Rhizobium/Agrobacterium group</taxon>
        <taxon>Rhizobium</taxon>
    </lineage>
</organism>
<protein>
    <submittedName>
        <fullName evidence="7">Penicillin-binding protein 2</fullName>
    </submittedName>
</protein>
<dbReference type="SUPFAM" id="SSF56519">
    <property type="entry name" value="Penicillin binding protein dimerisation domain"/>
    <property type="match status" value="1"/>
</dbReference>
<dbReference type="AlphaFoldDB" id="A0A549T6K1"/>
<dbReference type="GO" id="GO:0008658">
    <property type="term" value="F:penicillin binding"/>
    <property type="evidence" value="ECO:0007669"/>
    <property type="project" value="InterPro"/>
</dbReference>
<dbReference type="InterPro" id="IPR012338">
    <property type="entry name" value="Beta-lactam/transpept-like"/>
</dbReference>
<evidence type="ECO:0000313" key="8">
    <source>
        <dbReference type="Proteomes" id="UP000316801"/>
    </source>
</evidence>
<dbReference type="InterPro" id="IPR001460">
    <property type="entry name" value="PCN-bd_Tpept"/>
</dbReference>
<feature type="domain" description="Penicillin-binding protein dimerisation" evidence="6">
    <location>
        <begin position="87"/>
        <end position="195"/>
    </location>
</feature>
<dbReference type="InterPro" id="IPR050515">
    <property type="entry name" value="Beta-lactam/transpept"/>
</dbReference>
<dbReference type="PANTHER" id="PTHR30627:SF1">
    <property type="entry name" value="PEPTIDOGLYCAN D,D-TRANSPEPTIDASE FTSI"/>
    <property type="match status" value="1"/>
</dbReference>
<dbReference type="GO" id="GO:0004180">
    <property type="term" value="F:carboxypeptidase activity"/>
    <property type="evidence" value="ECO:0007669"/>
    <property type="project" value="UniProtKB-KW"/>
</dbReference>
<dbReference type="PANTHER" id="PTHR30627">
    <property type="entry name" value="PEPTIDOGLYCAN D,D-TRANSPEPTIDASE"/>
    <property type="match status" value="1"/>
</dbReference>
<evidence type="ECO:0000256" key="1">
    <source>
        <dbReference type="ARBA" id="ARBA00004370"/>
    </source>
</evidence>
<gene>
    <name evidence="7" type="ORF">FNA46_15475</name>
</gene>
<dbReference type="SUPFAM" id="SSF56601">
    <property type="entry name" value="beta-lactamase/transpeptidase-like"/>
    <property type="match status" value="1"/>
</dbReference>
<evidence type="ECO:0000256" key="3">
    <source>
        <dbReference type="ARBA" id="ARBA00023136"/>
    </source>
</evidence>
<dbReference type="RefSeq" id="WP_143126110.1">
    <property type="nucleotide sequence ID" value="NZ_VJMG01000043.1"/>
</dbReference>
<evidence type="ECO:0000256" key="4">
    <source>
        <dbReference type="SAM" id="Phobius"/>
    </source>
</evidence>
<evidence type="ECO:0000259" key="5">
    <source>
        <dbReference type="Pfam" id="PF00905"/>
    </source>
</evidence>
<dbReference type="Gene3D" id="3.90.1310.10">
    <property type="entry name" value="Penicillin-binding protein 2a (Domain 2)"/>
    <property type="match status" value="1"/>
</dbReference>
<sequence length="581" mass="63189">MSFLSRVMVLKSRAHISAGGRGVGTSLRGGTFESARKRKSGQTRVRVGLIIAGFAVCYCAIGAKLAYYGMLDPESTASIMPADRLMASRPDLLDRNGEVLATDIRTVSLFAEPHKIVDPDEVIEKLRTVLPDLDTRQMYNKLSSKSRFQWLRRQLTPKQQSQILALGIPGIGFRPEKRRFYPGGPTASHIVGFVNIDNRGVAGMERYVDTQGLADLAAVGMTSGQPLEPVRLSIDLRVQSILRDVLMESITKFRAKGAGAVVLDVHTGEVLGMASAPDFDPNDPAAGGEDGWLNRMSNGTFEMGSTFKSFTLAMGLDSGKVNMNDMFDARYPIRIGGYTIKDFHGQGRMLSIPEIFQYSSNIGTAKIADVVGIDGHKDFLTKLGLLTKMQTELPEVAMPGQPREWKKINSITISFGHGVSTTPLQTAVAGAALVNGGKLIEPTFLPRTREQAEEVAKTVIKPQTSANMRWLFRWNGVKGSGKNALVEGFNVGGKTGTADKVINGRYNHDHNFNAFLAAFPIYDPQYVVLTFIDDPRSETDHAVLAGNSAAPMVKEIISRSAAILGVKPRFGEDGTAMLVSY</sequence>
<keyword evidence="4" id="KW-1133">Transmembrane helix</keyword>
<evidence type="ECO:0000256" key="2">
    <source>
        <dbReference type="ARBA" id="ARBA00022645"/>
    </source>
</evidence>
<proteinExistence type="predicted"/>
<dbReference type="Pfam" id="PF00905">
    <property type="entry name" value="Transpeptidase"/>
    <property type="match status" value="1"/>
</dbReference>
<dbReference type="Gene3D" id="3.30.450.330">
    <property type="match status" value="1"/>
</dbReference>
<dbReference type="GO" id="GO:0071555">
    <property type="term" value="P:cell wall organization"/>
    <property type="evidence" value="ECO:0007669"/>
    <property type="project" value="TreeGrafter"/>
</dbReference>
<name>A0A549T6K1_9HYPH</name>
<evidence type="ECO:0000313" key="7">
    <source>
        <dbReference type="EMBL" id="TRL37505.1"/>
    </source>
</evidence>
<dbReference type="InterPro" id="IPR005311">
    <property type="entry name" value="PBP_dimer"/>
</dbReference>
<reference evidence="7 8" key="1">
    <citation type="submission" date="2019-07" db="EMBL/GenBank/DDBJ databases">
        <title>Ln-dependent methylotrophs.</title>
        <authorList>
            <person name="Tani A."/>
        </authorList>
    </citation>
    <scope>NUCLEOTIDE SEQUENCE [LARGE SCALE GENOMIC DNA]</scope>
    <source>
        <strain evidence="7 8">SM12</strain>
    </source>
</reference>
<keyword evidence="3 4" id="KW-0472">Membrane</keyword>
<accession>A0A549T6K1</accession>
<dbReference type="Proteomes" id="UP000316801">
    <property type="component" value="Unassembled WGS sequence"/>
</dbReference>
<keyword evidence="2" id="KW-0378">Hydrolase</keyword>
<keyword evidence="2" id="KW-0121">Carboxypeptidase</keyword>